<reference evidence="1" key="1">
    <citation type="journal article" date="2016" name="Nat. Genet.">
        <title>A high-quality carrot genome assembly provides new insights into carotenoid accumulation and asterid genome evolution.</title>
        <authorList>
            <person name="Iorizzo M."/>
            <person name="Ellison S."/>
            <person name="Senalik D."/>
            <person name="Zeng P."/>
            <person name="Satapoomin P."/>
            <person name="Huang J."/>
            <person name="Bowman M."/>
            <person name="Iovene M."/>
            <person name="Sanseverino W."/>
            <person name="Cavagnaro P."/>
            <person name="Yildiz M."/>
            <person name="Macko-Podgorni A."/>
            <person name="Moranska E."/>
            <person name="Grzebelus E."/>
            <person name="Grzebelus D."/>
            <person name="Ashrafi H."/>
            <person name="Zheng Z."/>
            <person name="Cheng S."/>
            <person name="Spooner D."/>
            <person name="Van Deynze A."/>
            <person name="Simon P."/>
        </authorList>
    </citation>
    <scope>NUCLEOTIDE SEQUENCE</scope>
    <source>
        <tissue evidence="1">Leaf</tissue>
    </source>
</reference>
<reference evidence="1" key="2">
    <citation type="submission" date="2022-03" db="EMBL/GenBank/DDBJ databases">
        <title>Draft title - Genomic analysis of global carrot germplasm unveils the trajectory of domestication and the origin of high carotenoid orange carrot.</title>
        <authorList>
            <person name="Iorizzo M."/>
            <person name="Ellison S."/>
            <person name="Senalik D."/>
            <person name="Macko-Podgorni A."/>
            <person name="Grzebelus D."/>
            <person name="Bostan H."/>
            <person name="Rolling W."/>
            <person name="Curaba J."/>
            <person name="Simon P."/>
        </authorList>
    </citation>
    <scope>NUCLEOTIDE SEQUENCE</scope>
    <source>
        <tissue evidence="1">Leaf</tissue>
    </source>
</reference>
<gene>
    <name evidence="1" type="ORF">DCAR_0205700</name>
</gene>
<accession>A0AAF1ANG8</accession>
<dbReference type="Proteomes" id="UP000077755">
    <property type="component" value="Chromosome 2"/>
</dbReference>
<protein>
    <recommendedName>
        <fullName evidence="3">Ubiquitin-like protease family profile domain-containing protein</fullName>
    </recommendedName>
</protein>
<evidence type="ECO:0000313" key="1">
    <source>
        <dbReference type="EMBL" id="WOG86490.1"/>
    </source>
</evidence>
<dbReference type="AlphaFoldDB" id="A0AAF1ANG8"/>
<sequence>MISALSDEQEEWVKSAGFGSLVDFELWEIPQRLAYKVLEAFDEKKCMLVLQSGKIKIIDHLVHEILGLPCRGHEVKLAQGDSRYDRLLEWREQFSVSEGQSLIKASDVVEKMRQSGAVDDLFKINFLVVMANVLIRSNTNNFVAQSIILFDDDLDNCAKYNWASYLIRSLVITKQRWKRTSSLFYTGPMIFLLIGPLDEKNSEEAQYQMFKSEMEHFFNRYPNIRFEGSDLLFFPVYANRHFYLVCFNLMKQAFEVIDNIRQGKNAGKYYGPRIRLLRRHFEKYLLENNLSLLANLVKNLKPSYLVMPWQTIQNDTDCGLFLMRHMETYMGDAKTWTSDLKPENVSKL</sequence>
<evidence type="ECO:0008006" key="3">
    <source>
        <dbReference type="Google" id="ProtNLM"/>
    </source>
</evidence>
<dbReference type="InterPro" id="IPR038765">
    <property type="entry name" value="Papain-like_cys_pep_sf"/>
</dbReference>
<keyword evidence="2" id="KW-1185">Reference proteome</keyword>
<name>A0AAF1ANG8_DAUCS</name>
<proteinExistence type="predicted"/>
<organism evidence="1 2">
    <name type="scientific">Daucus carota subsp. sativus</name>
    <name type="common">Carrot</name>
    <dbReference type="NCBI Taxonomy" id="79200"/>
    <lineage>
        <taxon>Eukaryota</taxon>
        <taxon>Viridiplantae</taxon>
        <taxon>Streptophyta</taxon>
        <taxon>Embryophyta</taxon>
        <taxon>Tracheophyta</taxon>
        <taxon>Spermatophyta</taxon>
        <taxon>Magnoliopsida</taxon>
        <taxon>eudicotyledons</taxon>
        <taxon>Gunneridae</taxon>
        <taxon>Pentapetalae</taxon>
        <taxon>asterids</taxon>
        <taxon>campanulids</taxon>
        <taxon>Apiales</taxon>
        <taxon>Apiaceae</taxon>
        <taxon>Apioideae</taxon>
        <taxon>Scandiceae</taxon>
        <taxon>Daucinae</taxon>
        <taxon>Daucus</taxon>
        <taxon>Daucus sect. Daucus</taxon>
    </lineage>
</organism>
<dbReference type="PANTHER" id="PTHR34835:SF90">
    <property type="entry name" value="AMINOTRANSFERASE-LIKE PLANT MOBILE DOMAIN-CONTAINING PROTEIN"/>
    <property type="match status" value="1"/>
</dbReference>
<dbReference type="PANTHER" id="PTHR34835">
    <property type="entry name" value="OS07G0283600 PROTEIN-RELATED"/>
    <property type="match status" value="1"/>
</dbReference>
<evidence type="ECO:0000313" key="2">
    <source>
        <dbReference type="Proteomes" id="UP000077755"/>
    </source>
</evidence>
<dbReference type="Gene3D" id="3.40.395.10">
    <property type="entry name" value="Adenoviral Proteinase, Chain A"/>
    <property type="match status" value="1"/>
</dbReference>
<dbReference type="EMBL" id="CP093344">
    <property type="protein sequence ID" value="WOG86490.1"/>
    <property type="molecule type" value="Genomic_DNA"/>
</dbReference>
<dbReference type="SUPFAM" id="SSF54001">
    <property type="entry name" value="Cysteine proteinases"/>
    <property type="match status" value="1"/>
</dbReference>